<organism evidence="1 2">
    <name type="scientific">Acetobacter vaccinii</name>
    <dbReference type="NCBI Taxonomy" id="2592655"/>
    <lineage>
        <taxon>Bacteria</taxon>
        <taxon>Pseudomonadati</taxon>
        <taxon>Pseudomonadota</taxon>
        <taxon>Alphaproteobacteria</taxon>
        <taxon>Acetobacterales</taxon>
        <taxon>Acetobacteraceae</taxon>
        <taxon>Acetobacter</taxon>
    </lineage>
</organism>
<evidence type="ECO:0000313" key="2">
    <source>
        <dbReference type="Proteomes" id="UP000324536"/>
    </source>
</evidence>
<sequence>MSKIDYCCTMGEAKHRSRSKAEILKGKPRCIYCENPASTVEHMPPKCMFTKGQRLSGLEFATCLACNNGTRGADVVAAVFARLRMMPNRDDPLFREALAYRPTVMARAPGVWEEFTHPARNRQVLRPSHGGILQPAVEVTTDGPILRGYLDAFSAKLGLALYREHTGHALPLHGTVTFSWFLNAGLSQKYADNIIRILPAYGILKQGKYNSVGKFGYRYNSDNKSLVASLVHFYDGLYIFSIASCMPELNNILTSWPKSKTIKPGELLTLIPPAPTRIPILG</sequence>
<geneLocation type="plasmid" evidence="1">
    <name>unnamed1</name>
</geneLocation>
<dbReference type="OrthoDB" id="7846512at2"/>
<dbReference type="EMBL" id="CP043507">
    <property type="protein sequence ID" value="QEO18822.1"/>
    <property type="molecule type" value="Genomic_DNA"/>
</dbReference>
<name>A0A5C1YUR8_9PROT</name>
<dbReference type="KEGG" id="acek:FLP30_13160"/>
<evidence type="ECO:0008006" key="3">
    <source>
        <dbReference type="Google" id="ProtNLM"/>
    </source>
</evidence>
<keyword evidence="1" id="KW-0614">Plasmid</keyword>
<protein>
    <recommendedName>
        <fullName evidence="3">HNH endonuclease</fullName>
    </recommendedName>
</protein>
<accession>A0A5C1YUR8</accession>
<dbReference type="Proteomes" id="UP000324536">
    <property type="component" value="Plasmid unnamed1"/>
</dbReference>
<dbReference type="AlphaFoldDB" id="A0A5C1YUR8"/>
<proteinExistence type="predicted"/>
<gene>
    <name evidence="1" type="ORF">FLP30_13160</name>
</gene>
<reference evidence="1 2" key="1">
    <citation type="submission" date="2019-09" db="EMBL/GenBank/DDBJ databases">
        <title>Genome sequencing of strain KACC 21233.</title>
        <authorList>
            <person name="Heo J."/>
            <person name="Kim S.-J."/>
            <person name="Kim J.-S."/>
            <person name="Hong S.-B."/>
            <person name="Kwon S.-W."/>
        </authorList>
    </citation>
    <scope>NUCLEOTIDE SEQUENCE [LARGE SCALE GENOMIC DNA]</scope>
    <source>
        <strain evidence="1 2">KACC 21233</strain>
        <plasmid evidence="1 2">unnamed1</plasmid>
    </source>
</reference>
<keyword evidence="2" id="KW-1185">Reference proteome</keyword>
<dbReference type="RefSeq" id="WP_149280478.1">
    <property type="nucleotide sequence ID" value="NZ_CP043507.1"/>
</dbReference>
<evidence type="ECO:0000313" key="1">
    <source>
        <dbReference type="EMBL" id="QEO18822.1"/>
    </source>
</evidence>